<evidence type="ECO:0000313" key="2">
    <source>
        <dbReference type="EMBL" id="KAK4309957.1"/>
    </source>
</evidence>
<accession>A0AAE1PMQ1</accession>
<feature type="region of interest" description="Disordered" evidence="1">
    <location>
        <begin position="1"/>
        <end position="23"/>
    </location>
</feature>
<sequence length="117" mass="12829">MRSGHTLGNTFGRVAEPGEGSRQVLNPRRVRDLLILACEDCSGGQGGGNHLIDSTAWKAVQQRTVECEGNDRARKKSWPSTAAKEVPSRNNFLCHWTLTSAAERLGLFQCKSFSTVI</sequence>
<reference evidence="2" key="1">
    <citation type="submission" date="2023-11" db="EMBL/GenBank/DDBJ databases">
        <title>Genome assemblies of two species of porcelain crab, Petrolisthes cinctipes and Petrolisthes manimaculis (Anomura: Porcellanidae).</title>
        <authorList>
            <person name="Angst P."/>
        </authorList>
    </citation>
    <scope>NUCLEOTIDE SEQUENCE</scope>
    <source>
        <strain evidence="2">PB745_02</strain>
        <tissue evidence="2">Gill</tissue>
    </source>
</reference>
<dbReference type="AlphaFoldDB" id="A0AAE1PMQ1"/>
<name>A0AAE1PMQ1_9EUCA</name>
<comment type="caution">
    <text evidence="2">The sequence shown here is derived from an EMBL/GenBank/DDBJ whole genome shotgun (WGS) entry which is preliminary data.</text>
</comment>
<evidence type="ECO:0000313" key="3">
    <source>
        <dbReference type="Proteomes" id="UP001292094"/>
    </source>
</evidence>
<dbReference type="EMBL" id="JAWZYT010001689">
    <property type="protein sequence ID" value="KAK4309957.1"/>
    <property type="molecule type" value="Genomic_DNA"/>
</dbReference>
<keyword evidence="3" id="KW-1185">Reference proteome</keyword>
<gene>
    <name evidence="2" type="ORF">Pmani_018424</name>
</gene>
<organism evidence="2 3">
    <name type="scientific">Petrolisthes manimaculis</name>
    <dbReference type="NCBI Taxonomy" id="1843537"/>
    <lineage>
        <taxon>Eukaryota</taxon>
        <taxon>Metazoa</taxon>
        <taxon>Ecdysozoa</taxon>
        <taxon>Arthropoda</taxon>
        <taxon>Crustacea</taxon>
        <taxon>Multicrustacea</taxon>
        <taxon>Malacostraca</taxon>
        <taxon>Eumalacostraca</taxon>
        <taxon>Eucarida</taxon>
        <taxon>Decapoda</taxon>
        <taxon>Pleocyemata</taxon>
        <taxon>Anomura</taxon>
        <taxon>Galatheoidea</taxon>
        <taxon>Porcellanidae</taxon>
        <taxon>Petrolisthes</taxon>
    </lineage>
</organism>
<protein>
    <submittedName>
        <fullName evidence="2">Uncharacterized protein</fullName>
    </submittedName>
</protein>
<dbReference type="Proteomes" id="UP001292094">
    <property type="component" value="Unassembled WGS sequence"/>
</dbReference>
<proteinExistence type="predicted"/>
<evidence type="ECO:0000256" key="1">
    <source>
        <dbReference type="SAM" id="MobiDB-lite"/>
    </source>
</evidence>